<protein>
    <recommendedName>
        <fullName evidence="2">SET domain-containing protein</fullName>
    </recommendedName>
</protein>
<dbReference type="SMART" id="SM00317">
    <property type="entry name" value="SET"/>
    <property type="match status" value="1"/>
</dbReference>
<dbReference type="EMBL" id="CDMZ01003959">
    <property type="protein sequence ID" value="CEM48200.1"/>
    <property type="molecule type" value="Genomic_DNA"/>
</dbReference>
<dbReference type="InterPro" id="IPR001214">
    <property type="entry name" value="SET_dom"/>
</dbReference>
<feature type="domain" description="SET" evidence="2">
    <location>
        <begin position="116"/>
        <end position="249"/>
    </location>
</feature>
<feature type="region of interest" description="Disordered" evidence="1">
    <location>
        <begin position="1"/>
        <end position="22"/>
    </location>
</feature>
<dbReference type="AlphaFoldDB" id="A0A0G4HV13"/>
<evidence type="ECO:0000259" key="2">
    <source>
        <dbReference type="PROSITE" id="PS50280"/>
    </source>
</evidence>
<accession>A0A0G4HV13</accession>
<proteinExistence type="predicted"/>
<dbReference type="SUPFAM" id="SSF82199">
    <property type="entry name" value="SET domain"/>
    <property type="match status" value="1"/>
</dbReference>
<evidence type="ECO:0000313" key="3">
    <source>
        <dbReference type="EMBL" id="CEM48200.1"/>
    </source>
</evidence>
<gene>
    <name evidence="3" type="ORF">Cvel_8713</name>
</gene>
<dbReference type="PhylomeDB" id="A0A0G4HV13"/>
<evidence type="ECO:0000256" key="1">
    <source>
        <dbReference type="SAM" id="MobiDB-lite"/>
    </source>
</evidence>
<dbReference type="PROSITE" id="PS50280">
    <property type="entry name" value="SET"/>
    <property type="match status" value="1"/>
</dbReference>
<name>A0A0G4HV13_9ALVE</name>
<organism evidence="3">
    <name type="scientific">Chromera velia CCMP2878</name>
    <dbReference type="NCBI Taxonomy" id="1169474"/>
    <lineage>
        <taxon>Eukaryota</taxon>
        <taxon>Sar</taxon>
        <taxon>Alveolata</taxon>
        <taxon>Colpodellida</taxon>
        <taxon>Chromeraceae</taxon>
        <taxon>Chromera</taxon>
    </lineage>
</organism>
<reference evidence="3" key="1">
    <citation type="submission" date="2014-11" db="EMBL/GenBank/DDBJ databases">
        <authorList>
            <person name="Otto D Thomas"/>
            <person name="Naeem Raeece"/>
        </authorList>
    </citation>
    <scope>NUCLEOTIDE SEQUENCE</scope>
</reference>
<dbReference type="VEuPathDB" id="CryptoDB:Cvel_8713"/>
<dbReference type="InterPro" id="IPR046341">
    <property type="entry name" value="SET_dom_sf"/>
</dbReference>
<dbReference type="Pfam" id="PF00856">
    <property type="entry name" value="SET"/>
    <property type="match status" value="1"/>
</dbReference>
<sequence>MVPSPPLLPAQKRRRGQAEKSCGEEAIVGVMTRAKRLKQEEADRSLTETEEDVLKRRQMIHRLISYLNLPGNWTHPALLTDRDLRSKDKKFDKFFLYNRWLKPQFDRGRGISVVGDGVSVRRSTLPGIGSGLFADKDFEVGDLITEFIGNIVHDDSARKLADEGRATHIVSAKYGNLNLDGSASLRLPHGLGGGHFANDGRFHPVEGMPAPGTNAKQFWREDKSMAITRVFLVATRPIEAGDEIFTTYGEEYWARHASQH</sequence>
<dbReference type="Gene3D" id="2.170.270.10">
    <property type="entry name" value="SET domain"/>
    <property type="match status" value="1"/>
</dbReference>